<dbReference type="InterPro" id="IPR008906">
    <property type="entry name" value="HATC_C_dom"/>
</dbReference>
<evidence type="ECO:0000256" key="9">
    <source>
        <dbReference type="ARBA" id="ARBA00023242"/>
    </source>
</evidence>
<proteinExistence type="predicted"/>
<keyword evidence="5" id="KW-0862">Zinc</keyword>
<organism evidence="12 13">
    <name type="scientific">Tanacetum coccineum</name>
    <dbReference type="NCBI Taxonomy" id="301880"/>
    <lineage>
        <taxon>Eukaryota</taxon>
        <taxon>Viridiplantae</taxon>
        <taxon>Streptophyta</taxon>
        <taxon>Embryophyta</taxon>
        <taxon>Tracheophyta</taxon>
        <taxon>Spermatophyta</taxon>
        <taxon>Magnoliopsida</taxon>
        <taxon>eudicotyledons</taxon>
        <taxon>Gunneridae</taxon>
        <taxon>Pentapetalae</taxon>
        <taxon>asterids</taxon>
        <taxon>campanulids</taxon>
        <taxon>Asterales</taxon>
        <taxon>Asteraceae</taxon>
        <taxon>Asteroideae</taxon>
        <taxon>Anthemideae</taxon>
        <taxon>Anthemidinae</taxon>
        <taxon>Tanacetum</taxon>
    </lineage>
</organism>
<dbReference type="SUPFAM" id="SSF57667">
    <property type="entry name" value="beta-beta-alpha zinc fingers"/>
    <property type="match status" value="1"/>
</dbReference>
<evidence type="ECO:0000256" key="2">
    <source>
        <dbReference type="ARBA" id="ARBA00011738"/>
    </source>
</evidence>
<reference evidence="12" key="1">
    <citation type="journal article" date="2022" name="Int. J. Mol. Sci.">
        <title>Draft Genome of Tanacetum Coccineum: Genomic Comparison of Closely Related Tanacetum-Family Plants.</title>
        <authorList>
            <person name="Yamashiro T."/>
            <person name="Shiraishi A."/>
            <person name="Nakayama K."/>
            <person name="Satake H."/>
        </authorList>
    </citation>
    <scope>NUCLEOTIDE SEQUENCE</scope>
</reference>
<protein>
    <submittedName>
        <fullName evidence="12">Zinc finger BED domain-containing protein DAYSLEEPER-like protein</fullName>
    </submittedName>
</protein>
<dbReference type="Pfam" id="PF14372">
    <property type="entry name" value="hAT-like_RNase-H"/>
    <property type="match status" value="1"/>
</dbReference>
<dbReference type="PROSITE" id="PS50808">
    <property type="entry name" value="ZF_BED"/>
    <property type="match status" value="1"/>
</dbReference>
<keyword evidence="4 10" id="KW-0863">Zinc-finger</keyword>
<dbReference type="PANTHER" id="PTHR46481">
    <property type="entry name" value="ZINC FINGER BED DOMAIN-CONTAINING PROTEIN 4"/>
    <property type="match status" value="1"/>
</dbReference>
<keyword evidence="13" id="KW-1185">Reference proteome</keyword>
<evidence type="ECO:0000313" key="13">
    <source>
        <dbReference type="Proteomes" id="UP001151760"/>
    </source>
</evidence>
<comment type="subcellular location">
    <subcellularLocation>
        <location evidence="1">Nucleus</location>
    </subcellularLocation>
</comment>
<dbReference type="EMBL" id="BQNB010016021">
    <property type="protein sequence ID" value="GJT46877.1"/>
    <property type="molecule type" value="Genomic_DNA"/>
</dbReference>
<comment type="caution">
    <text evidence="12">The sequence shown here is derived from an EMBL/GenBank/DDBJ whole genome shotgun (WGS) entry which is preliminary data.</text>
</comment>
<evidence type="ECO:0000313" key="12">
    <source>
        <dbReference type="EMBL" id="GJT46877.1"/>
    </source>
</evidence>
<dbReference type="SMART" id="SM00614">
    <property type="entry name" value="ZnF_BED"/>
    <property type="match status" value="1"/>
</dbReference>
<dbReference type="InterPro" id="IPR003656">
    <property type="entry name" value="Znf_BED"/>
</dbReference>
<evidence type="ECO:0000256" key="1">
    <source>
        <dbReference type="ARBA" id="ARBA00004123"/>
    </source>
</evidence>
<gene>
    <name evidence="12" type="ORF">Tco_0955592</name>
</gene>
<reference evidence="12" key="2">
    <citation type="submission" date="2022-01" db="EMBL/GenBank/DDBJ databases">
        <authorList>
            <person name="Yamashiro T."/>
            <person name="Shiraishi A."/>
            <person name="Satake H."/>
            <person name="Nakayama K."/>
        </authorList>
    </citation>
    <scope>NUCLEOTIDE SEQUENCE</scope>
</reference>
<dbReference type="Pfam" id="PF05699">
    <property type="entry name" value="Dimer_Tnp_hAT"/>
    <property type="match status" value="1"/>
</dbReference>
<comment type="subunit">
    <text evidence="2">Homodimer.</text>
</comment>
<keyword evidence="7" id="KW-0238">DNA-binding</keyword>
<keyword evidence="9" id="KW-0539">Nucleus</keyword>
<keyword evidence="6" id="KW-0805">Transcription regulation</keyword>
<name>A0ABQ5E7P5_9ASTR</name>
<evidence type="ECO:0000256" key="4">
    <source>
        <dbReference type="ARBA" id="ARBA00022771"/>
    </source>
</evidence>
<evidence type="ECO:0000256" key="6">
    <source>
        <dbReference type="ARBA" id="ARBA00023015"/>
    </source>
</evidence>
<keyword evidence="8" id="KW-0804">Transcription</keyword>
<dbReference type="SUPFAM" id="SSF53098">
    <property type="entry name" value="Ribonuclease H-like"/>
    <property type="match status" value="1"/>
</dbReference>
<evidence type="ECO:0000256" key="7">
    <source>
        <dbReference type="ARBA" id="ARBA00023125"/>
    </source>
</evidence>
<keyword evidence="3" id="KW-0479">Metal-binding</keyword>
<dbReference type="PANTHER" id="PTHR46481:SF10">
    <property type="entry name" value="ZINC FINGER BED DOMAIN-CONTAINING PROTEIN 39"/>
    <property type="match status" value="1"/>
</dbReference>
<feature type="domain" description="BED-type" evidence="11">
    <location>
        <begin position="38"/>
        <end position="95"/>
    </location>
</feature>
<accession>A0ABQ5E7P5</accession>
<dbReference type="InterPro" id="IPR025525">
    <property type="entry name" value="hAT-like_transposase_RNase-H"/>
</dbReference>
<sequence length="623" mass="71813">MDTSFTESNALVDFEMKPEYFDTLLNNNVEIQPTKRQKKRSMVWEDFTRKEVGDGETRAFCMICKQNFAYIKGSKNLGTSHLKRHLEHHKGPSKISVQAAGPIKDTPRRCKKYTPQRGSRTASVPVAFDSERCRHEIARMIILHDYPLHMVEHKGFMTFFHNLQPKFNMVDFNTAQGDCVATYLSERSTIENLIARMPGRICLTLDLWNSNNTTGYVFITGQFIDSEWNIHKRLLSVVMELYPESEFAFSHAVCTCLIDWNIQGRLFSVTLNQNQPFSEIEALQVCQEMVKKVRDCVKYVKASEVLEEYFPDLKQLQVLNTRNLSLDDQTKWNTTYEMLLAASELKEEFSRLDYPDYFKSPSGEDWNLVDNLCTYLKLIFDTASMMASSNVPTANTFFYEAWKIQLELTCASTSEDNIISTITKPMLEGFDKYWKSSCFGLAIAVVMDPRFKMKLVDFSFAKIFGDEAASYINIVDEGIHQIFLGYAAGDVTGYFSNGDGHGLELTDFNDFIMESASQQSKSELDQYLEESLLPRSHEFDVMRWWKLNEPKYPTLSKMARDILTLPVSTVDPESIFDTGVKEMDRYRCALKPETVEALYCAKDWLRTESIESMDSLVKMEFQI</sequence>
<dbReference type="InterPro" id="IPR052035">
    <property type="entry name" value="ZnF_BED_domain_contain"/>
</dbReference>
<evidence type="ECO:0000259" key="11">
    <source>
        <dbReference type="PROSITE" id="PS50808"/>
    </source>
</evidence>
<dbReference type="Proteomes" id="UP001151760">
    <property type="component" value="Unassembled WGS sequence"/>
</dbReference>
<evidence type="ECO:0000256" key="10">
    <source>
        <dbReference type="PROSITE-ProRule" id="PRU00027"/>
    </source>
</evidence>
<evidence type="ECO:0000256" key="5">
    <source>
        <dbReference type="ARBA" id="ARBA00022833"/>
    </source>
</evidence>
<dbReference type="InterPro" id="IPR012337">
    <property type="entry name" value="RNaseH-like_sf"/>
</dbReference>
<dbReference type="InterPro" id="IPR036236">
    <property type="entry name" value="Znf_C2H2_sf"/>
</dbReference>
<evidence type="ECO:0000256" key="3">
    <source>
        <dbReference type="ARBA" id="ARBA00022723"/>
    </source>
</evidence>
<evidence type="ECO:0000256" key="8">
    <source>
        <dbReference type="ARBA" id="ARBA00023163"/>
    </source>
</evidence>